<feature type="transmembrane region" description="Helical" evidence="2">
    <location>
        <begin position="80"/>
        <end position="102"/>
    </location>
</feature>
<dbReference type="InterPro" id="IPR022564">
    <property type="entry name" value="DUF2678"/>
</dbReference>
<dbReference type="KEGG" id="ddi:DDB_G0275749"/>
<dbReference type="eggNOG" id="ENOG502RHU9">
    <property type="taxonomic scope" value="Eukaryota"/>
</dbReference>
<dbReference type="AlphaFoldDB" id="Q553N3"/>
<keyword evidence="2" id="KW-0472">Membrane</keyword>
<protein>
    <recommendedName>
        <fullName evidence="5">Transmembrane protein</fullName>
    </recommendedName>
</protein>
<keyword evidence="2" id="KW-0812">Transmembrane</keyword>
<comment type="caution">
    <text evidence="3">The sequence shown here is derived from an EMBL/GenBank/DDBJ whole genome shotgun (WGS) entry which is preliminary data.</text>
</comment>
<dbReference type="HOGENOM" id="CLU_1498969_0_0_1"/>
<keyword evidence="2" id="KW-1133">Transmembrane helix</keyword>
<evidence type="ECO:0008006" key="5">
    <source>
        <dbReference type="Google" id="ProtNLM"/>
    </source>
</evidence>
<evidence type="ECO:0000313" key="4">
    <source>
        <dbReference type="Proteomes" id="UP000002195"/>
    </source>
</evidence>
<feature type="region of interest" description="Disordered" evidence="1">
    <location>
        <begin position="150"/>
        <end position="180"/>
    </location>
</feature>
<dbReference type="Proteomes" id="UP000002195">
    <property type="component" value="Unassembled WGS sequence"/>
</dbReference>
<dbReference type="OMA" id="SINCFIW"/>
<dbReference type="Pfam" id="PF10856">
    <property type="entry name" value="DUF2678"/>
    <property type="match status" value="1"/>
</dbReference>
<reference evidence="3 4" key="1">
    <citation type="journal article" date="2005" name="Nature">
        <title>The genome of the social amoeba Dictyostelium discoideum.</title>
        <authorList>
            <consortium name="The Dictyostelium discoideum Sequencing Consortium"/>
            <person name="Eichinger L."/>
            <person name="Pachebat J.A."/>
            <person name="Glockner G."/>
            <person name="Rajandream M.A."/>
            <person name="Sucgang R."/>
            <person name="Berriman M."/>
            <person name="Song J."/>
            <person name="Olsen R."/>
            <person name="Szafranski K."/>
            <person name="Xu Q."/>
            <person name="Tunggal B."/>
            <person name="Kummerfeld S."/>
            <person name="Madera M."/>
            <person name="Konfortov B.A."/>
            <person name="Rivero F."/>
            <person name="Bankier A.T."/>
            <person name="Lehmann R."/>
            <person name="Hamlin N."/>
            <person name="Davies R."/>
            <person name="Gaudet P."/>
            <person name="Fey P."/>
            <person name="Pilcher K."/>
            <person name="Chen G."/>
            <person name="Saunders D."/>
            <person name="Sodergren E."/>
            <person name="Davis P."/>
            <person name="Kerhornou A."/>
            <person name="Nie X."/>
            <person name="Hall N."/>
            <person name="Anjard C."/>
            <person name="Hemphill L."/>
            <person name="Bason N."/>
            <person name="Farbrother P."/>
            <person name="Desany B."/>
            <person name="Just E."/>
            <person name="Morio T."/>
            <person name="Rost R."/>
            <person name="Churcher C."/>
            <person name="Cooper J."/>
            <person name="Haydock S."/>
            <person name="van Driessche N."/>
            <person name="Cronin A."/>
            <person name="Goodhead I."/>
            <person name="Muzny D."/>
            <person name="Mourier T."/>
            <person name="Pain A."/>
            <person name="Lu M."/>
            <person name="Harper D."/>
            <person name="Lindsay R."/>
            <person name="Hauser H."/>
            <person name="James K."/>
            <person name="Quiles M."/>
            <person name="Madan Babu M."/>
            <person name="Saito T."/>
            <person name="Buchrieser C."/>
            <person name="Wardroper A."/>
            <person name="Felder M."/>
            <person name="Thangavelu M."/>
            <person name="Johnson D."/>
            <person name="Knights A."/>
            <person name="Loulseged H."/>
            <person name="Mungall K."/>
            <person name="Oliver K."/>
            <person name="Price C."/>
            <person name="Quail M.A."/>
            <person name="Urushihara H."/>
            <person name="Hernandez J."/>
            <person name="Rabbinowitsch E."/>
            <person name="Steffen D."/>
            <person name="Sanders M."/>
            <person name="Ma J."/>
            <person name="Kohara Y."/>
            <person name="Sharp S."/>
            <person name="Simmonds M."/>
            <person name="Spiegler S."/>
            <person name="Tivey A."/>
            <person name="Sugano S."/>
            <person name="White B."/>
            <person name="Walker D."/>
            <person name="Woodward J."/>
            <person name="Winckler T."/>
            <person name="Tanaka Y."/>
            <person name="Shaulsky G."/>
            <person name="Schleicher M."/>
            <person name="Weinstock G."/>
            <person name="Rosenthal A."/>
            <person name="Cox E.C."/>
            <person name="Chisholm R.L."/>
            <person name="Gibbs R."/>
            <person name="Loomis W.F."/>
            <person name="Platzer M."/>
            <person name="Kay R.R."/>
            <person name="Williams J."/>
            <person name="Dear P.H."/>
            <person name="Noegel A.A."/>
            <person name="Barrell B."/>
            <person name="Kuspa A."/>
        </authorList>
    </citation>
    <scope>NUCLEOTIDE SEQUENCE [LARGE SCALE GENOMIC DNA]</scope>
    <source>
        <strain evidence="3 4">AX4</strain>
    </source>
</reference>
<gene>
    <name evidence="3" type="ORF">DDB_G0275749</name>
</gene>
<keyword evidence="4" id="KW-1185">Reference proteome</keyword>
<organism evidence="3 4">
    <name type="scientific">Dictyostelium discoideum</name>
    <name type="common">Social amoeba</name>
    <dbReference type="NCBI Taxonomy" id="44689"/>
    <lineage>
        <taxon>Eukaryota</taxon>
        <taxon>Amoebozoa</taxon>
        <taxon>Evosea</taxon>
        <taxon>Eumycetozoa</taxon>
        <taxon>Dictyostelia</taxon>
        <taxon>Dictyosteliales</taxon>
        <taxon>Dictyosteliaceae</taxon>
        <taxon>Dictyostelium</taxon>
    </lineage>
</organism>
<accession>Q553N3</accession>
<feature type="transmembrane region" description="Helical" evidence="2">
    <location>
        <begin position="18"/>
        <end position="40"/>
    </location>
</feature>
<feature type="transmembrane region" description="Helical" evidence="2">
    <location>
        <begin position="46"/>
        <end position="68"/>
    </location>
</feature>
<dbReference type="dictyBase" id="DDB_G0275749"/>
<dbReference type="PaxDb" id="44689-DDB0202480"/>
<dbReference type="EMBL" id="AAFI02000013">
    <property type="protein sequence ID" value="EAL69625.1"/>
    <property type="molecule type" value="Genomic_DNA"/>
</dbReference>
<dbReference type="InParanoid" id="Q553N3"/>
<dbReference type="GeneID" id="8620120"/>
<dbReference type="RefSeq" id="XP_643538.1">
    <property type="nucleotide sequence ID" value="XM_638446.1"/>
</dbReference>
<dbReference type="VEuPathDB" id="AmoebaDB:DDB_G0275749"/>
<evidence type="ECO:0000256" key="1">
    <source>
        <dbReference type="SAM" id="MobiDB-lite"/>
    </source>
</evidence>
<sequence length="180" mass="20173">MDEPLFGERKKQTQISQIIISIIVAAFSLFSIAIGVYFGIKVNARHFVLVGTIIVIFGSLALLVKWWRDQDDRIHPKFKYLIFLLAGCVILASISLNCYVWVPKALTCNGLYTFENKTCISVQDPSSCSCGLTYDPVQLKVYCTEYCPPPPDSGSNNSSSSGKKLDEFDPEYDIFNYDSN</sequence>
<proteinExistence type="predicted"/>
<evidence type="ECO:0000256" key="2">
    <source>
        <dbReference type="SAM" id="Phobius"/>
    </source>
</evidence>
<dbReference type="SMR" id="Q553N3"/>
<name>Q553N3_DICDI</name>
<feature type="compositionally biased region" description="Low complexity" evidence="1">
    <location>
        <begin position="153"/>
        <end position="162"/>
    </location>
</feature>
<evidence type="ECO:0000313" key="3">
    <source>
        <dbReference type="EMBL" id="EAL69625.1"/>
    </source>
</evidence>